<evidence type="ECO:0000256" key="4">
    <source>
        <dbReference type="ARBA" id="ARBA00022679"/>
    </source>
</evidence>
<evidence type="ECO:0000256" key="2">
    <source>
        <dbReference type="ARBA" id="ARBA00012438"/>
    </source>
</evidence>
<evidence type="ECO:0000313" key="12">
    <source>
        <dbReference type="Proteomes" id="UP000578112"/>
    </source>
</evidence>
<evidence type="ECO:0000256" key="5">
    <source>
        <dbReference type="ARBA" id="ARBA00022741"/>
    </source>
</evidence>
<keyword evidence="9" id="KW-1133">Transmembrane helix</keyword>
<dbReference type="InterPro" id="IPR050482">
    <property type="entry name" value="Sensor_HK_TwoCompSys"/>
</dbReference>
<keyword evidence="9" id="KW-0472">Membrane</keyword>
<keyword evidence="8" id="KW-0902">Two-component regulatory system</keyword>
<dbReference type="Gene3D" id="1.20.5.1930">
    <property type="match status" value="1"/>
</dbReference>
<keyword evidence="4" id="KW-0808">Transferase</keyword>
<accession>A0A7W7MR71</accession>
<evidence type="ECO:0000256" key="7">
    <source>
        <dbReference type="ARBA" id="ARBA00022840"/>
    </source>
</evidence>
<dbReference type="AlphaFoldDB" id="A0A7W7MR71"/>
<feature type="transmembrane region" description="Helical" evidence="9">
    <location>
        <begin position="71"/>
        <end position="100"/>
    </location>
</feature>
<dbReference type="GO" id="GO:0016020">
    <property type="term" value="C:membrane"/>
    <property type="evidence" value="ECO:0007669"/>
    <property type="project" value="InterPro"/>
</dbReference>
<dbReference type="InterPro" id="IPR011712">
    <property type="entry name" value="Sig_transdc_His_kin_sub3_dim/P"/>
</dbReference>
<keyword evidence="12" id="KW-1185">Reference proteome</keyword>
<keyword evidence="7" id="KW-0067">ATP-binding</keyword>
<evidence type="ECO:0000313" key="11">
    <source>
        <dbReference type="EMBL" id="MBB4763325.1"/>
    </source>
</evidence>
<gene>
    <name evidence="11" type="ORF">BJ971_003881</name>
</gene>
<dbReference type="PROSITE" id="PS51257">
    <property type="entry name" value="PROKAR_LIPOPROTEIN"/>
    <property type="match status" value="1"/>
</dbReference>
<dbReference type="Pfam" id="PF07730">
    <property type="entry name" value="HisKA_3"/>
    <property type="match status" value="1"/>
</dbReference>
<sequence>MFELASRARTLPNWFWPAANLTTGCGLYSTTMINWWQAAGGYPGFADAVLAAVLAAGGTAAIRWPRAGLCVAFAAGAVAMATGHPVWPAGLPVLVAVFYVGRRRRTWEAFCITLVTAACGTLLSLRYSTFPNPVVPLWAWVSWTMTAGAFGSVAQSHHLFIASAAAKAEAERAERRRAGRQMITEERLRIARELHDTVGHSLTMISVQSGVATHVLDSDPGAVRFALEHIHEASTAALNEIRTTLGLLRGDEPAGPASGPDESLRSLVDRTRAGGLPVELEVTGDPGGLPAAVDRTLYRLTQECLTNAVRHARHLTRVTVHVEFRPEQVRLEITNDGDPVDPAAVRAGAAAGHGIAGMRERLAALGGSLTAVPPREGGFRVTATMPTGVAP</sequence>
<feature type="transmembrane region" description="Helical" evidence="9">
    <location>
        <begin position="48"/>
        <end position="65"/>
    </location>
</feature>
<keyword evidence="5" id="KW-0547">Nucleotide-binding</keyword>
<dbReference type="GO" id="GO:0046983">
    <property type="term" value="F:protein dimerization activity"/>
    <property type="evidence" value="ECO:0007669"/>
    <property type="project" value="InterPro"/>
</dbReference>
<dbReference type="Proteomes" id="UP000578112">
    <property type="component" value="Unassembled WGS sequence"/>
</dbReference>
<dbReference type="PANTHER" id="PTHR24421:SF10">
    <property type="entry name" value="NITRATE_NITRITE SENSOR PROTEIN NARQ"/>
    <property type="match status" value="1"/>
</dbReference>
<dbReference type="GO" id="GO:0005524">
    <property type="term" value="F:ATP binding"/>
    <property type="evidence" value="ECO:0007669"/>
    <property type="project" value="UniProtKB-KW"/>
</dbReference>
<dbReference type="GO" id="GO:0000155">
    <property type="term" value="F:phosphorelay sensor kinase activity"/>
    <property type="evidence" value="ECO:0007669"/>
    <property type="project" value="InterPro"/>
</dbReference>
<evidence type="ECO:0000256" key="8">
    <source>
        <dbReference type="ARBA" id="ARBA00023012"/>
    </source>
</evidence>
<evidence type="ECO:0000256" key="1">
    <source>
        <dbReference type="ARBA" id="ARBA00000085"/>
    </source>
</evidence>
<keyword evidence="3" id="KW-0597">Phosphoprotein</keyword>
<evidence type="ECO:0000256" key="3">
    <source>
        <dbReference type="ARBA" id="ARBA00022553"/>
    </source>
</evidence>
<dbReference type="InterPro" id="IPR003594">
    <property type="entry name" value="HATPase_dom"/>
</dbReference>
<proteinExistence type="predicted"/>
<dbReference type="EMBL" id="JACHNH010000001">
    <property type="protein sequence ID" value="MBB4763325.1"/>
    <property type="molecule type" value="Genomic_DNA"/>
</dbReference>
<dbReference type="Pfam" id="PF02518">
    <property type="entry name" value="HATPase_c"/>
    <property type="match status" value="1"/>
</dbReference>
<reference evidence="11 12" key="1">
    <citation type="submission" date="2020-08" db="EMBL/GenBank/DDBJ databases">
        <title>Sequencing the genomes of 1000 actinobacteria strains.</title>
        <authorList>
            <person name="Klenk H.-P."/>
        </authorList>
    </citation>
    <scope>NUCLEOTIDE SEQUENCE [LARGE SCALE GENOMIC DNA]</scope>
    <source>
        <strain evidence="11 12">DSM 43149</strain>
    </source>
</reference>
<protein>
    <recommendedName>
        <fullName evidence="2">histidine kinase</fullName>
        <ecNumber evidence="2">2.7.13.3</ecNumber>
    </recommendedName>
</protein>
<keyword evidence="9" id="KW-0812">Transmembrane</keyword>
<comment type="catalytic activity">
    <reaction evidence="1">
        <text>ATP + protein L-histidine = ADP + protein N-phospho-L-histidine.</text>
        <dbReference type="EC" id="2.7.13.3"/>
    </reaction>
</comment>
<dbReference type="PANTHER" id="PTHR24421">
    <property type="entry name" value="NITRATE/NITRITE SENSOR PROTEIN NARX-RELATED"/>
    <property type="match status" value="1"/>
</dbReference>
<feature type="domain" description="Histidine kinase/HSP90-like ATPase" evidence="10">
    <location>
        <begin position="292"/>
        <end position="389"/>
    </location>
</feature>
<keyword evidence="6 11" id="KW-0418">Kinase</keyword>
<dbReference type="SUPFAM" id="SSF55874">
    <property type="entry name" value="ATPase domain of HSP90 chaperone/DNA topoisomerase II/histidine kinase"/>
    <property type="match status" value="1"/>
</dbReference>
<dbReference type="Gene3D" id="3.30.565.10">
    <property type="entry name" value="Histidine kinase-like ATPase, C-terminal domain"/>
    <property type="match status" value="1"/>
</dbReference>
<evidence type="ECO:0000256" key="9">
    <source>
        <dbReference type="SAM" id="Phobius"/>
    </source>
</evidence>
<feature type="transmembrane region" description="Helical" evidence="9">
    <location>
        <begin position="107"/>
        <end position="125"/>
    </location>
</feature>
<organism evidence="11 12">
    <name type="scientific">Actinoplanes digitatis</name>
    <dbReference type="NCBI Taxonomy" id="1868"/>
    <lineage>
        <taxon>Bacteria</taxon>
        <taxon>Bacillati</taxon>
        <taxon>Actinomycetota</taxon>
        <taxon>Actinomycetes</taxon>
        <taxon>Micromonosporales</taxon>
        <taxon>Micromonosporaceae</taxon>
        <taxon>Actinoplanes</taxon>
    </lineage>
</organism>
<evidence type="ECO:0000256" key="6">
    <source>
        <dbReference type="ARBA" id="ARBA00022777"/>
    </source>
</evidence>
<dbReference type="InterPro" id="IPR036890">
    <property type="entry name" value="HATPase_C_sf"/>
</dbReference>
<name>A0A7W7MR71_9ACTN</name>
<dbReference type="CDD" id="cd16917">
    <property type="entry name" value="HATPase_UhpB-NarQ-NarX-like"/>
    <property type="match status" value="1"/>
</dbReference>
<dbReference type="EC" id="2.7.13.3" evidence="2"/>
<dbReference type="RefSeq" id="WP_184994663.1">
    <property type="nucleotide sequence ID" value="NZ_BOMK01000010.1"/>
</dbReference>
<dbReference type="SMART" id="SM00387">
    <property type="entry name" value="HATPase_c"/>
    <property type="match status" value="1"/>
</dbReference>
<comment type="caution">
    <text evidence="11">The sequence shown here is derived from an EMBL/GenBank/DDBJ whole genome shotgun (WGS) entry which is preliminary data.</text>
</comment>
<evidence type="ECO:0000259" key="10">
    <source>
        <dbReference type="SMART" id="SM00387"/>
    </source>
</evidence>